<name>A0A8T2H9P4_ARASU</name>
<keyword evidence="2" id="KW-1185">Reference proteome</keyword>
<dbReference type="Proteomes" id="UP000694251">
    <property type="component" value="Chromosome 1"/>
</dbReference>
<evidence type="ECO:0000313" key="2">
    <source>
        <dbReference type="Proteomes" id="UP000694251"/>
    </source>
</evidence>
<dbReference type="EMBL" id="JAEFBJ010000001">
    <property type="protein sequence ID" value="KAG7656615.1"/>
    <property type="molecule type" value="Genomic_DNA"/>
</dbReference>
<comment type="caution">
    <text evidence="1">The sequence shown here is derived from an EMBL/GenBank/DDBJ whole genome shotgun (WGS) entry which is preliminary data.</text>
</comment>
<sequence length="41" mass="4604">MGGNRFKYQNFKKNSKMILKLLPSLKVACGFGSKPAFPRLS</sequence>
<accession>A0A8T2H9P4</accession>
<feature type="non-terminal residue" evidence="1">
    <location>
        <position position="41"/>
    </location>
</feature>
<protein>
    <submittedName>
        <fullName evidence="1">Uncharacterized protein</fullName>
    </submittedName>
</protein>
<organism evidence="1 2">
    <name type="scientific">Arabidopsis suecica</name>
    <name type="common">Swedish thale-cress</name>
    <name type="synonym">Cardaminopsis suecica</name>
    <dbReference type="NCBI Taxonomy" id="45249"/>
    <lineage>
        <taxon>Eukaryota</taxon>
        <taxon>Viridiplantae</taxon>
        <taxon>Streptophyta</taxon>
        <taxon>Embryophyta</taxon>
        <taxon>Tracheophyta</taxon>
        <taxon>Spermatophyta</taxon>
        <taxon>Magnoliopsida</taxon>
        <taxon>eudicotyledons</taxon>
        <taxon>Gunneridae</taxon>
        <taxon>Pentapetalae</taxon>
        <taxon>rosids</taxon>
        <taxon>malvids</taxon>
        <taxon>Brassicales</taxon>
        <taxon>Brassicaceae</taxon>
        <taxon>Camelineae</taxon>
        <taxon>Arabidopsis</taxon>
    </lineage>
</organism>
<gene>
    <name evidence="1" type="ORF">ISN44_As01g037140</name>
</gene>
<reference evidence="1 2" key="1">
    <citation type="submission" date="2020-12" db="EMBL/GenBank/DDBJ databases">
        <title>Concerted genomic and epigenomic changes stabilize Arabidopsis allopolyploids.</title>
        <authorList>
            <person name="Chen Z."/>
        </authorList>
    </citation>
    <scope>NUCLEOTIDE SEQUENCE [LARGE SCALE GENOMIC DNA]</scope>
    <source>
        <strain evidence="1">As9502</strain>
        <tissue evidence="1">Leaf</tissue>
    </source>
</reference>
<proteinExistence type="predicted"/>
<dbReference type="AlphaFoldDB" id="A0A8T2H9P4"/>
<evidence type="ECO:0000313" key="1">
    <source>
        <dbReference type="EMBL" id="KAG7656615.1"/>
    </source>
</evidence>